<dbReference type="Proteomes" id="UP000054826">
    <property type="component" value="Unassembled WGS sequence"/>
</dbReference>
<sequence length="76" mass="8278">MEIADIENPMAQCCLFNRRFLMSHVYISFSGQASIGFAVLLVVGFNYLLLIYERRLVISSCSDLTAAAAAATGLAQ</sequence>
<feature type="transmembrane region" description="Helical" evidence="1">
    <location>
        <begin position="25"/>
        <end position="50"/>
    </location>
</feature>
<evidence type="ECO:0000313" key="2">
    <source>
        <dbReference type="EMBL" id="KRZ29110.1"/>
    </source>
</evidence>
<organism evidence="2 3">
    <name type="scientific">Trichinella pseudospiralis</name>
    <name type="common">Parasitic roundworm</name>
    <dbReference type="NCBI Taxonomy" id="6337"/>
    <lineage>
        <taxon>Eukaryota</taxon>
        <taxon>Metazoa</taxon>
        <taxon>Ecdysozoa</taxon>
        <taxon>Nematoda</taxon>
        <taxon>Enoplea</taxon>
        <taxon>Dorylaimia</taxon>
        <taxon>Trichinellida</taxon>
        <taxon>Trichinellidae</taxon>
        <taxon>Trichinella</taxon>
    </lineage>
</organism>
<evidence type="ECO:0000256" key="1">
    <source>
        <dbReference type="SAM" id="Phobius"/>
    </source>
</evidence>
<dbReference type="AlphaFoldDB" id="A0A0V1J2A6"/>
<accession>A0A0V1J2A6</accession>
<keyword evidence="1" id="KW-1133">Transmembrane helix</keyword>
<name>A0A0V1J2A6_TRIPS</name>
<evidence type="ECO:0000313" key="3">
    <source>
        <dbReference type="Proteomes" id="UP000054826"/>
    </source>
</evidence>
<proteinExistence type="predicted"/>
<reference evidence="2 3" key="1">
    <citation type="submission" date="2015-01" db="EMBL/GenBank/DDBJ databases">
        <title>Evolution of Trichinella species and genotypes.</title>
        <authorList>
            <person name="Korhonen P.K."/>
            <person name="Edoardo P."/>
            <person name="Giuseppe L.R."/>
            <person name="Gasser R.B."/>
        </authorList>
    </citation>
    <scope>NUCLEOTIDE SEQUENCE [LARGE SCALE GENOMIC DNA]</scope>
    <source>
        <strain evidence="2">ISS176</strain>
    </source>
</reference>
<dbReference type="EMBL" id="JYDV01000144">
    <property type="protein sequence ID" value="KRZ29110.1"/>
    <property type="molecule type" value="Genomic_DNA"/>
</dbReference>
<protein>
    <submittedName>
        <fullName evidence="2">Uncharacterized protein</fullName>
    </submittedName>
</protein>
<comment type="caution">
    <text evidence="2">The sequence shown here is derived from an EMBL/GenBank/DDBJ whole genome shotgun (WGS) entry which is preliminary data.</text>
</comment>
<gene>
    <name evidence="2" type="ORF">T4C_13028</name>
</gene>
<keyword evidence="1" id="KW-0812">Transmembrane</keyword>
<keyword evidence="1" id="KW-0472">Membrane</keyword>